<comment type="cofactor">
    <cofactor evidence="1">
        <name>pyridoxal 5'-phosphate</name>
        <dbReference type="ChEBI" id="CHEBI:597326"/>
    </cofactor>
</comment>
<dbReference type="Gene3D" id="3.90.1150.10">
    <property type="entry name" value="Aspartate Aminotransferase, domain 1"/>
    <property type="match status" value="1"/>
</dbReference>
<evidence type="ECO:0000256" key="25">
    <source>
        <dbReference type="ARBA" id="ARBA00043798"/>
    </source>
</evidence>
<evidence type="ECO:0000256" key="24">
    <source>
        <dbReference type="ARBA" id="ARBA00043777"/>
    </source>
</evidence>
<comment type="catalytic activity">
    <reaction evidence="25">
        <text>N(omega),N('omega)-dimethyl-L-arginine + pyruvate = 5-(3,3'-dimethylguanidino)-2-oxopentanoate + L-alanine</text>
        <dbReference type="Rhea" id="RHEA:77307"/>
        <dbReference type="ChEBI" id="CHEBI:15361"/>
        <dbReference type="ChEBI" id="CHEBI:57972"/>
        <dbReference type="ChEBI" id="CHEBI:197308"/>
        <dbReference type="ChEBI" id="CHEBI:197310"/>
    </reaction>
</comment>
<evidence type="ECO:0000256" key="37">
    <source>
        <dbReference type="ARBA" id="ARBA00049480"/>
    </source>
</evidence>
<evidence type="ECO:0000256" key="16">
    <source>
        <dbReference type="ARBA" id="ARBA00042611"/>
    </source>
</evidence>
<dbReference type="Pfam" id="PF00202">
    <property type="entry name" value="Aminotran_3"/>
    <property type="match status" value="1"/>
</dbReference>
<dbReference type="InterPro" id="IPR015421">
    <property type="entry name" value="PyrdxlP-dep_Trfase_major"/>
</dbReference>
<evidence type="ECO:0000256" key="32">
    <source>
        <dbReference type="ARBA" id="ARBA00048264"/>
    </source>
</evidence>
<dbReference type="CDD" id="cd00610">
    <property type="entry name" value="OAT_like"/>
    <property type="match status" value="1"/>
</dbReference>
<evidence type="ECO:0000256" key="11">
    <source>
        <dbReference type="ARBA" id="ARBA00033660"/>
    </source>
</evidence>
<evidence type="ECO:0000256" key="36">
    <source>
        <dbReference type="ARBA" id="ARBA00048916"/>
    </source>
</evidence>
<comment type="function">
    <text evidence="38">Multifunctional aminotransferase with a broad substrate specificity. Catalyzes the conversion of glyoxylate to glycine using alanine as the amino donor. Catalyzes metabolism of not L- but the D-isomer of D-beta-aminoisobutyric acid to generate 2-methyl-3-oxopropanoate and alanine. Catalyzes the transfer of the amino group from beta-alanine to pyruvate to yield L-alanine and 3-oxopropanoate. Can metabolize NG-monomethyl-L-arginine (NMMA), asymmetric NG,NG-dimethyl-L-arginine (ADMA) and symmetric NG,N'G-dimethyl-L-arginine (SDMA). ADMA is a potent inhibitor of nitric-oxide (NO) synthase, and this activity provides mechanism through which the kidney regulates blood pressure.</text>
</comment>
<dbReference type="PIRSF" id="PIRSF000521">
    <property type="entry name" value="Transaminase_4ab_Lys_Orn"/>
    <property type="match status" value="1"/>
</dbReference>
<comment type="catalytic activity">
    <reaction evidence="34">
        <text>N(omega),N(omega)-dimethyl-L-arginine + 2-oxobutanoate = 5-(3,3-dimethylguanidino)-2-oxopentanoate + (2S)-2-aminobutanoate</text>
        <dbReference type="Rhea" id="RHEA:77351"/>
        <dbReference type="ChEBI" id="CHEBI:16763"/>
        <dbReference type="ChEBI" id="CHEBI:58326"/>
        <dbReference type="ChEBI" id="CHEBI:74359"/>
        <dbReference type="ChEBI" id="CHEBI:197301"/>
    </reaction>
</comment>
<sequence>MANRGRLCNVVGRAYSTAKMPSTGFTPKEYKGPTYEQLEHLKSKHMPPAIPNSYKKPVLLHQGHMQWLFDHEGKRYLDLFGGVVTVSVGNSHPKLNAALKEQIDLIWHTTNLYRHPRIYEYIEKLSSKLPDDLNVVYLVNSGTEANDLATILAKAYTGNLDVISLQTSYHGYNSSLMGLSATQSYRMNLPVPPGFYHAAHPDPYRGSWGGCRDSISQVAGACSCPGECVSTEKYIHQLDELLGNSVPAGRVAAFFAESIQGAGGVVQFPKGYLKRAQELIKKNGGLYVADEVQTGFGRTGDHYWGFETHGVKPDIVTMAKGIGNGFPLAAVVTTKEIAAAHSGKSYFNTFGGNALAATVGKAVLDVIDEEELQKNSKTVGEYFIRQLMELQKQHPVIGDVRGQGLMIGVELVEPGTKKPLPVSLVKDIHEEIKDNGVLVVLGGRWSNVFRMKPPMCITKADVDFGISVIDDAIKKVTKK</sequence>
<protein>
    <recommendedName>
        <fullName evidence="13">Alanine--glyoxylate aminotransferase 2, mitochondrial</fullName>
        <ecNumber evidence="28">2.6.1.18</ecNumber>
        <ecNumber evidence="12">2.6.1.40</ecNumber>
        <ecNumber evidence="5">2.6.1.44</ecNumber>
    </recommendedName>
    <alternativeName>
        <fullName evidence="14">(R)-3-amino-2-methylpropionate--pyruvate transaminase</fullName>
    </alternativeName>
    <alternativeName>
        <fullName evidence="16">Beta-ALAAT II</fullName>
    </alternativeName>
    <alternativeName>
        <fullName evidence="17">Beta-alanine-pyruvate aminotransferase</fullName>
    </alternativeName>
    <alternativeName>
        <fullName evidence="30">D-3-aminoisobutyrate-pyruvate aminotransferase</fullName>
    </alternativeName>
    <alternativeName>
        <fullName evidence="15">D-AIBAT</fullName>
    </alternativeName>
    <alternativeName>
        <fullName evidence="29">D-beta-aminoisobutyrate-pyruvate aminotransferase</fullName>
    </alternativeName>
</protein>
<keyword evidence="10" id="KW-0496">Mitochondrion</keyword>
<keyword evidence="8 39" id="KW-0663">Pyridoxal phosphate</keyword>
<evidence type="ECO:0000256" key="21">
    <source>
        <dbReference type="ARBA" id="ARBA00043749"/>
    </source>
</evidence>
<dbReference type="AlphaFoldDB" id="A0A8R1WNI7"/>
<dbReference type="GO" id="GO:0047305">
    <property type="term" value="F:(R)-3-amino-2-methylpropionate-pyruvate transaminase activity"/>
    <property type="evidence" value="ECO:0007669"/>
    <property type="project" value="UniProtKB-EC"/>
</dbReference>
<dbReference type="GO" id="GO:0030170">
    <property type="term" value="F:pyridoxal phosphate binding"/>
    <property type="evidence" value="ECO:0007669"/>
    <property type="project" value="InterPro"/>
</dbReference>
<dbReference type="Proteomes" id="UP000005204">
    <property type="component" value="Unassembled WGS sequence"/>
</dbReference>
<comment type="catalytic activity">
    <reaction evidence="24">
        <text>L-ornithine + pyruvate = 5-amino-2-oxopentanoate + L-alanine</text>
        <dbReference type="Rhea" id="RHEA:77327"/>
        <dbReference type="ChEBI" id="CHEBI:15361"/>
        <dbReference type="ChEBI" id="CHEBI:46911"/>
        <dbReference type="ChEBI" id="CHEBI:57972"/>
        <dbReference type="ChEBI" id="CHEBI:58802"/>
    </reaction>
</comment>
<evidence type="ECO:0000256" key="3">
    <source>
        <dbReference type="ARBA" id="ARBA00008954"/>
    </source>
</evidence>
<accession>A0A8R1WNI7</accession>
<dbReference type="GO" id="GO:0019481">
    <property type="term" value="P:L-alanine catabolic process, by transamination"/>
    <property type="evidence" value="ECO:0007669"/>
    <property type="project" value="TreeGrafter"/>
</dbReference>
<evidence type="ECO:0000256" key="26">
    <source>
        <dbReference type="ARBA" id="ARBA00043825"/>
    </source>
</evidence>
<comment type="catalytic activity">
    <reaction evidence="37">
        <text>N(omega),N('omega)-dimethyl-L-arginine + glyoxylate = 5-(3,3'-dimethylguanidino)-2-oxopentanoate + glycine</text>
        <dbReference type="Rhea" id="RHEA:77315"/>
        <dbReference type="ChEBI" id="CHEBI:36655"/>
        <dbReference type="ChEBI" id="CHEBI:57305"/>
        <dbReference type="ChEBI" id="CHEBI:197308"/>
        <dbReference type="ChEBI" id="CHEBI:197310"/>
    </reaction>
</comment>
<evidence type="ECO:0000256" key="17">
    <source>
        <dbReference type="ARBA" id="ARBA00042669"/>
    </source>
</evidence>
<dbReference type="EC" id="2.6.1.18" evidence="28"/>
<comment type="catalytic activity">
    <reaction evidence="19">
        <text>(2S)-2-aminobutanoate + glyoxylate = 2-oxobutanoate + glycine</text>
        <dbReference type="Rhea" id="RHEA:77339"/>
        <dbReference type="ChEBI" id="CHEBI:16763"/>
        <dbReference type="ChEBI" id="CHEBI:36655"/>
        <dbReference type="ChEBI" id="CHEBI:57305"/>
        <dbReference type="ChEBI" id="CHEBI:74359"/>
    </reaction>
</comment>
<comment type="catalytic activity">
    <reaction evidence="22">
        <text>2-oxobutanoate + L-alanine = (2S)-2-aminobutanoate + pyruvate</text>
        <dbReference type="Rhea" id="RHEA:77355"/>
        <dbReference type="ChEBI" id="CHEBI:15361"/>
        <dbReference type="ChEBI" id="CHEBI:16763"/>
        <dbReference type="ChEBI" id="CHEBI:57972"/>
        <dbReference type="ChEBI" id="CHEBI:74359"/>
        <dbReference type="EC" id="2.6.1.44"/>
    </reaction>
</comment>
<dbReference type="OrthoDB" id="10261433at2759"/>
<comment type="similarity">
    <text evidence="3 39">Belongs to the class-III pyridoxal-phosphate-dependent aminotransferase family.</text>
</comment>
<dbReference type="GO" id="GO:0008453">
    <property type="term" value="F:alanine-glyoxylate transaminase activity"/>
    <property type="evidence" value="ECO:0007669"/>
    <property type="project" value="UniProtKB-EC"/>
</dbReference>
<dbReference type="RefSeq" id="XP_004931617.1">
    <property type="nucleotide sequence ID" value="XM_004931560.5"/>
</dbReference>
<evidence type="ECO:0000256" key="29">
    <source>
        <dbReference type="ARBA" id="ARBA00044257"/>
    </source>
</evidence>
<keyword evidence="6" id="KW-0032">Aminotransferase</keyword>
<dbReference type="GO" id="GO:0009436">
    <property type="term" value="P:glyoxylate catabolic process"/>
    <property type="evidence" value="ECO:0007669"/>
    <property type="project" value="TreeGrafter"/>
</dbReference>
<dbReference type="GO" id="GO:0016223">
    <property type="term" value="F:beta-alanine:pyruvate transaminase activity"/>
    <property type="evidence" value="ECO:0007669"/>
    <property type="project" value="UniProtKB-EC"/>
</dbReference>
<evidence type="ECO:0000256" key="19">
    <source>
        <dbReference type="ARBA" id="ARBA00043679"/>
    </source>
</evidence>
<comment type="catalytic activity">
    <reaction evidence="32">
        <text>L-ornithine + glyoxylate = 5-amino-2-oxopentanoate + glycine</text>
        <dbReference type="Rhea" id="RHEA:77331"/>
        <dbReference type="ChEBI" id="CHEBI:36655"/>
        <dbReference type="ChEBI" id="CHEBI:46911"/>
        <dbReference type="ChEBI" id="CHEBI:57305"/>
        <dbReference type="ChEBI" id="CHEBI:58802"/>
    </reaction>
</comment>
<proteinExistence type="inferred from homology"/>
<dbReference type="GO" id="GO:0005739">
    <property type="term" value="C:mitochondrion"/>
    <property type="evidence" value="ECO:0007669"/>
    <property type="project" value="UniProtKB-SubCell"/>
</dbReference>
<comment type="catalytic activity">
    <reaction evidence="20">
        <text>(R)-3-amino-2-methylpropanoate + pyruvate = 2-methyl-3-oxopropanoate + L-alanine</text>
        <dbReference type="Rhea" id="RHEA:18393"/>
        <dbReference type="ChEBI" id="CHEBI:15361"/>
        <dbReference type="ChEBI" id="CHEBI:57700"/>
        <dbReference type="ChEBI" id="CHEBI:57731"/>
        <dbReference type="ChEBI" id="CHEBI:57972"/>
        <dbReference type="EC" id="2.6.1.40"/>
    </reaction>
    <physiologicalReaction direction="left-to-right" evidence="20">
        <dbReference type="Rhea" id="RHEA:18394"/>
    </physiologicalReaction>
</comment>
<dbReference type="EnsemblMetazoa" id="XM_004931560.4">
    <property type="protein sequence ID" value="XP_004931617.1"/>
    <property type="gene ID" value="LOC101745259"/>
</dbReference>
<comment type="catalytic activity">
    <reaction evidence="27">
        <text>2-oxopentanoate + N(omega),N(omega)-dimethyl-L-arginine = 5-(3,3-dimethylguanidino)-2-oxopentanoate + L-2-aminopentanoate</text>
        <dbReference type="Rhea" id="RHEA:77359"/>
        <dbReference type="ChEBI" id="CHEBI:28644"/>
        <dbReference type="ChEBI" id="CHEBI:58326"/>
        <dbReference type="ChEBI" id="CHEBI:58441"/>
        <dbReference type="ChEBI" id="CHEBI:197301"/>
    </reaction>
</comment>
<evidence type="ECO:0000256" key="8">
    <source>
        <dbReference type="ARBA" id="ARBA00022898"/>
    </source>
</evidence>
<dbReference type="GeneID" id="101745259"/>
<dbReference type="PANTHER" id="PTHR45688:SF3">
    <property type="entry name" value="ALANINE--GLYOXYLATE AMINOTRANSFERASE 2, MITOCHONDRIAL"/>
    <property type="match status" value="1"/>
</dbReference>
<evidence type="ECO:0000256" key="30">
    <source>
        <dbReference type="ARBA" id="ARBA00044258"/>
    </source>
</evidence>
<comment type="catalytic activity">
    <reaction evidence="36">
        <text>oxaloacetate + L-alanine = L-aspartate + pyruvate</text>
        <dbReference type="Rhea" id="RHEA:77347"/>
        <dbReference type="ChEBI" id="CHEBI:15361"/>
        <dbReference type="ChEBI" id="CHEBI:16452"/>
        <dbReference type="ChEBI" id="CHEBI:29991"/>
        <dbReference type="ChEBI" id="CHEBI:57972"/>
    </reaction>
</comment>
<organism evidence="40 41">
    <name type="scientific">Bombyx mori</name>
    <name type="common">Silk moth</name>
    <dbReference type="NCBI Taxonomy" id="7091"/>
    <lineage>
        <taxon>Eukaryota</taxon>
        <taxon>Metazoa</taxon>
        <taxon>Ecdysozoa</taxon>
        <taxon>Arthropoda</taxon>
        <taxon>Hexapoda</taxon>
        <taxon>Insecta</taxon>
        <taxon>Pterygota</taxon>
        <taxon>Neoptera</taxon>
        <taxon>Endopterygota</taxon>
        <taxon>Lepidoptera</taxon>
        <taxon>Glossata</taxon>
        <taxon>Ditrysia</taxon>
        <taxon>Bombycoidea</taxon>
        <taxon>Bombycidae</taxon>
        <taxon>Bombycinae</taxon>
        <taxon>Bombyx</taxon>
    </lineage>
</organism>
<evidence type="ECO:0000256" key="23">
    <source>
        <dbReference type="ARBA" id="ARBA00043758"/>
    </source>
</evidence>
<evidence type="ECO:0000256" key="38">
    <source>
        <dbReference type="ARBA" id="ARBA00058068"/>
    </source>
</evidence>
<evidence type="ECO:0000313" key="41">
    <source>
        <dbReference type="Proteomes" id="UP000005204"/>
    </source>
</evidence>
<comment type="catalytic activity">
    <reaction evidence="18">
        <text>N(omega),N(omega)-dimethyl-L-arginine + pyruvate = 5-(3,3-dimethylguanidino)-2-oxopentanoate + L-alanine</text>
        <dbReference type="Rhea" id="RHEA:77303"/>
        <dbReference type="ChEBI" id="CHEBI:15361"/>
        <dbReference type="ChEBI" id="CHEBI:57972"/>
        <dbReference type="ChEBI" id="CHEBI:58326"/>
        <dbReference type="ChEBI" id="CHEBI:197301"/>
    </reaction>
</comment>
<keyword evidence="7" id="KW-0808">Transferase</keyword>
<reference evidence="40" key="2">
    <citation type="submission" date="2022-06" db="UniProtKB">
        <authorList>
            <consortium name="EnsemblMetazoa"/>
        </authorList>
    </citation>
    <scope>IDENTIFICATION</scope>
    <source>
        <strain evidence="40">p50T (Dazao)</strain>
    </source>
</reference>
<comment type="catalytic activity">
    <reaction evidence="11">
        <text>glyoxylate + L-alanine = glycine + pyruvate</text>
        <dbReference type="Rhea" id="RHEA:24248"/>
        <dbReference type="ChEBI" id="CHEBI:15361"/>
        <dbReference type="ChEBI" id="CHEBI:36655"/>
        <dbReference type="ChEBI" id="CHEBI:57305"/>
        <dbReference type="ChEBI" id="CHEBI:57972"/>
        <dbReference type="EC" id="2.6.1.44"/>
    </reaction>
    <physiologicalReaction direction="left-to-right" evidence="11">
        <dbReference type="Rhea" id="RHEA:24249"/>
    </physiologicalReaction>
</comment>
<evidence type="ECO:0000256" key="20">
    <source>
        <dbReference type="ARBA" id="ARBA00043726"/>
    </source>
</evidence>
<dbReference type="InterPro" id="IPR005814">
    <property type="entry name" value="Aminotrans_3"/>
</dbReference>
<evidence type="ECO:0000256" key="14">
    <source>
        <dbReference type="ARBA" id="ARBA00041662"/>
    </source>
</evidence>
<evidence type="ECO:0000256" key="33">
    <source>
        <dbReference type="ARBA" id="ARBA00048500"/>
    </source>
</evidence>
<evidence type="ECO:0000256" key="15">
    <source>
        <dbReference type="ARBA" id="ARBA00041845"/>
    </source>
</evidence>
<comment type="catalytic activity">
    <reaction evidence="35">
        <text>N(omega)-methyl-L-arginine + glyoxylate = 5-(3-methylguanidino)-2-oxopentanoate + glycine</text>
        <dbReference type="Rhea" id="RHEA:77323"/>
        <dbReference type="ChEBI" id="CHEBI:36655"/>
        <dbReference type="ChEBI" id="CHEBI:57305"/>
        <dbReference type="ChEBI" id="CHEBI:114953"/>
        <dbReference type="ChEBI" id="CHEBI:197314"/>
    </reaction>
</comment>
<evidence type="ECO:0000256" key="1">
    <source>
        <dbReference type="ARBA" id="ARBA00001933"/>
    </source>
</evidence>
<dbReference type="Gene3D" id="3.40.640.10">
    <property type="entry name" value="Type I PLP-dependent aspartate aminotransferase-like (Major domain)"/>
    <property type="match status" value="1"/>
</dbReference>
<comment type="catalytic activity">
    <reaction evidence="26">
        <text>3-oxopropanoate + L-alanine = beta-alanine + pyruvate</text>
        <dbReference type="Rhea" id="RHEA:14077"/>
        <dbReference type="ChEBI" id="CHEBI:15361"/>
        <dbReference type="ChEBI" id="CHEBI:33190"/>
        <dbReference type="ChEBI" id="CHEBI:57966"/>
        <dbReference type="ChEBI" id="CHEBI:57972"/>
        <dbReference type="EC" id="2.6.1.18"/>
    </reaction>
    <physiologicalReaction direction="right-to-left" evidence="26">
        <dbReference type="Rhea" id="RHEA:14079"/>
    </physiologicalReaction>
</comment>
<comment type="subunit">
    <text evidence="4">Homotetramer.</text>
</comment>
<evidence type="ECO:0000256" key="5">
    <source>
        <dbReference type="ARBA" id="ARBA00013049"/>
    </source>
</evidence>
<evidence type="ECO:0000256" key="18">
    <source>
        <dbReference type="ARBA" id="ARBA00043669"/>
    </source>
</evidence>
<comment type="subcellular location">
    <subcellularLocation>
        <location evidence="2">Mitochondrion</location>
    </subcellularLocation>
</comment>
<evidence type="ECO:0000256" key="13">
    <source>
        <dbReference type="ARBA" id="ARBA00039862"/>
    </source>
</evidence>
<comment type="catalytic activity">
    <reaction evidence="33">
        <text>2-oxohexanoate + N(omega),N(omega)-dimethyl-L-arginine = L-2-aminohexanoate + 5-(3,3-dimethylguanidino)-2-oxopentanoate</text>
        <dbReference type="Rhea" id="RHEA:77363"/>
        <dbReference type="ChEBI" id="CHEBI:35177"/>
        <dbReference type="ChEBI" id="CHEBI:58326"/>
        <dbReference type="ChEBI" id="CHEBI:58455"/>
        <dbReference type="ChEBI" id="CHEBI:197301"/>
    </reaction>
</comment>
<dbReference type="InterPro" id="IPR049704">
    <property type="entry name" value="Aminotrans_3_PPA_site"/>
</dbReference>
<comment type="catalytic activity">
    <reaction evidence="23">
        <text>N(omega)-methyl-L-arginine + pyruvate = 5-(3-methylguanidino)-2-oxopentanoate + L-alanine</text>
        <dbReference type="Rhea" id="RHEA:77319"/>
        <dbReference type="ChEBI" id="CHEBI:15361"/>
        <dbReference type="ChEBI" id="CHEBI:57972"/>
        <dbReference type="ChEBI" id="CHEBI:114953"/>
        <dbReference type="ChEBI" id="CHEBI:197314"/>
    </reaction>
</comment>
<evidence type="ECO:0000256" key="35">
    <source>
        <dbReference type="ARBA" id="ARBA00048760"/>
    </source>
</evidence>
<evidence type="ECO:0000256" key="34">
    <source>
        <dbReference type="ARBA" id="ARBA00048560"/>
    </source>
</evidence>
<evidence type="ECO:0000313" key="40">
    <source>
        <dbReference type="EnsemblMetazoa" id="XP_004931617.1"/>
    </source>
</evidence>
<reference evidence="41" key="1">
    <citation type="journal article" date="2008" name="Insect Biochem. Mol. Biol.">
        <title>The genome of a lepidopteran model insect, the silkworm Bombyx mori.</title>
        <authorList>
            <consortium name="International Silkworm Genome Consortium"/>
        </authorList>
    </citation>
    <scope>NUCLEOTIDE SEQUENCE [LARGE SCALE GENOMIC DNA]</scope>
    <source>
        <strain evidence="41">p50T</strain>
    </source>
</reference>
<dbReference type="EC" id="2.6.1.40" evidence="12"/>
<evidence type="ECO:0000256" key="12">
    <source>
        <dbReference type="ARBA" id="ARBA00039130"/>
    </source>
</evidence>
<dbReference type="InterPro" id="IPR015424">
    <property type="entry name" value="PyrdxlP-dep_Trfase"/>
</dbReference>
<evidence type="ECO:0000256" key="4">
    <source>
        <dbReference type="ARBA" id="ARBA00011881"/>
    </source>
</evidence>
<dbReference type="InterPro" id="IPR015422">
    <property type="entry name" value="PyrdxlP-dep_Trfase_small"/>
</dbReference>
<evidence type="ECO:0000256" key="7">
    <source>
        <dbReference type="ARBA" id="ARBA00022679"/>
    </source>
</evidence>
<evidence type="ECO:0000256" key="2">
    <source>
        <dbReference type="ARBA" id="ARBA00004173"/>
    </source>
</evidence>
<dbReference type="SUPFAM" id="SSF53383">
    <property type="entry name" value="PLP-dependent transferases"/>
    <property type="match status" value="1"/>
</dbReference>
<keyword evidence="9" id="KW-0809">Transit peptide</keyword>
<dbReference type="PROSITE" id="PS00600">
    <property type="entry name" value="AA_TRANSFER_CLASS_3"/>
    <property type="match status" value="1"/>
</dbReference>
<dbReference type="KEGG" id="bmor:101745259"/>
<dbReference type="EC" id="2.6.1.44" evidence="5"/>
<evidence type="ECO:0000256" key="31">
    <source>
        <dbReference type="ARBA" id="ARBA00047892"/>
    </source>
</evidence>
<evidence type="ECO:0000256" key="27">
    <source>
        <dbReference type="ARBA" id="ARBA00043826"/>
    </source>
</evidence>
<evidence type="ECO:0000256" key="22">
    <source>
        <dbReference type="ARBA" id="ARBA00043751"/>
    </source>
</evidence>
<evidence type="ECO:0000256" key="39">
    <source>
        <dbReference type="RuleBase" id="RU003560"/>
    </source>
</evidence>
<dbReference type="PANTHER" id="PTHR45688">
    <property type="match status" value="1"/>
</dbReference>
<evidence type="ECO:0000256" key="9">
    <source>
        <dbReference type="ARBA" id="ARBA00022946"/>
    </source>
</evidence>
<evidence type="ECO:0000256" key="10">
    <source>
        <dbReference type="ARBA" id="ARBA00023128"/>
    </source>
</evidence>
<name>A0A8R1WNI7_BOMMO</name>
<comment type="catalytic activity">
    <reaction evidence="21">
        <text>N(omega),N(omega)-dimethyl-L-arginine + oxaloacetate = 5-(3,3-dimethylguanidino)-2-oxopentanoate + L-aspartate</text>
        <dbReference type="Rhea" id="RHEA:77343"/>
        <dbReference type="ChEBI" id="CHEBI:16452"/>
        <dbReference type="ChEBI" id="CHEBI:29991"/>
        <dbReference type="ChEBI" id="CHEBI:58326"/>
        <dbReference type="ChEBI" id="CHEBI:197301"/>
    </reaction>
</comment>
<evidence type="ECO:0000256" key="6">
    <source>
        <dbReference type="ARBA" id="ARBA00022576"/>
    </source>
</evidence>
<comment type="catalytic activity">
    <reaction evidence="31">
        <text>N(omega),N(omega)-dimethyl-L-arginine + glyoxylate = 5-(3,3-dimethylguanidino)-2-oxopentanoate + glycine</text>
        <dbReference type="Rhea" id="RHEA:77311"/>
        <dbReference type="ChEBI" id="CHEBI:36655"/>
        <dbReference type="ChEBI" id="CHEBI:57305"/>
        <dbReference type="ChEBI" id="CHEBI:58326"/>
        <dbReference type="ChEBI" id="CHEBI:197301"/>
    </reaction>
</comment>
<keyword evidence="41" id="KW-1185">Reference proteome</keyword>
<evidence type="ECO:0000256" key="28">
    <source>
        <dbReference type="ARBA" id="ARBA00044055"/>
    </source>
</evidence>